<reference evidence="3 4" key="1">
    <citation type="journal article" date="2019" name="Int. J. Syst. Evol. Microbiol.">
        <title>The Global Catalogue of Microorganisms (GCM) 10K type strain sequencing project: providing services to taxonomists for standard genome sequencing and annotation.</title>
        <authorList>
            <consortium name="The Broad Institute Genomics Platform"/>
            <consortium name="The Broad Institute Genome Sequencing Center for Infectious Disease"/>
            <person name="Wu L."/>
            <person name="Ma J."/>
        </authorList>
    </citation>
    <scope>NUCLEOTIDE SEQUENCE [LARGE SCALE GENOMIC DNA]</scope>
    <source>
        <strain evidence="3 4">JCM 4805</strain>
    </source>
</reference>
<evidence type="ECO:0000256" key="1">
    <source>
        <dbReference type="SAM" id="MobiDB-lite"/>
    </source>
</evidence>
<dbReference type="Pfam" id="PF00070">
    <property type="entry name" value="Pyr_redox"/>
    <property type="match status" value="1"/>
</dbReference>
<dbReference type="GO" id="GO:0004497">
    <property type="term" value="F:monooxygenase activity"/>
    <property type="evidence" value="ECO:0007669"/>
    <property type="project" value="UniProtKB-KW"/>
</dbReference>
<proteinExistence type="predicted"/>
<dbReference type="PANTHER" id="PTHR43422">
    <property type="entry name" value="THIAMINE THIAZOLE SYNTHASE"/>
    <property type="match status" value="1"/>
</dbReference>
<feature type="compositionally biased region" description="Basic and acidic residues" evidence="1">
    <location>
        <begin position="77"/>
        <end position="87"/>
    </location>
</feature>
<feature type="region of interest" description="Disordered" evidence="1">
    <location>
        <begin position="530"/>
        <end position="549"/>
    </location>
</feature>
<feature type="domain" description="Pyridine nucleotide-disulphide oxidoreductase N-terminal" evidence="2">
    <location>
        <begin position="47"/>
        <end position="77"/>
    </location>
</feature>
<dbReference type="SUPFAM" id="SSF51905">
    <property type="entry name" value="FAD/NAD(P)-binding domain"/>
    <property type="match status" value="1"/>
</dbReference>
<dbReference type="Proteomes" id="UP001500909">
    <property type="component" value="Unassembled WGS sequence"/>
</dbReference>
<protein>
    <submittedName>
        <fullName evidence="3">FAD-binding monooxygenase</fullName>
    </submittedName>
</protein>
<sequence>MSVSEVGREEGQGMTDGMDVADAAEQSRSEASPEARTGPGSVSRSRHAVVIGGGLAGLLSAHVLADHAQQVTLIERDRFPDRGRASEQEQEQGQEQERAEERDGEPAGERAAGQAWAQDRPGVPQGRHPHILLESGQQAIESLLPGFIAQLAAAGSPRVGLPADMVQWQERWFARLPATQSIFTGSRAQLEQLVRDRVCANPAIRLVDATDVVGLTGDAERVRGVQLRARGHGTRRELAADLVVDASGRGSHADRWLTGIGAEPPRVERLDTGLAYASRLYRDTRGELTRDGAPAGQEGGRRTDALAYYVFPSPTHPNGGGILPVEGGRHLAILFGLRGDEPPTDEEEFTRYAATRLPHPFIHDWLTHAEPLSPIHGFRNTANVRRRYDRPGRRPAGFLAVGDALCTFNPIYGQGMAVAAMTAVALRDALADPRRTPTTLRVQRALLDASRQAWEISAGADKTMPGAVGDSVMARTPLVQRPANWYLRRVQAYYATEPAAAAAFRSVLDLSSPFTALFTPKVARAVLLRPAPPAPTEPPLHRSSPSDAQ</sequence>
<feature type="region of interest" description="Disordered" evidence="1">
    <location>
        <begin position="1"/>
        <end position="45"/>
    </location>
</feature>
<feature type="region of interest" description="Disordered" evidence="1">
    <location>
        <begin position="77"/>
        <end position="128"/>
    </location>
</feature>
<evidence type="ECO:0000313" key="3">
    <source>
        <dbReference type="EMBL" id="GAA0449629.1"/>
    </source>
</evidence>
<feature type="compositionally biased region" description="Basic and acidic residues" evidence="1">
    <location>
        <begin position="95"/>
        <end position="108"/>
    </location>
</feature>
<gene>
    <name evidence="3" type="ORF">GCM10010361_12120</name>
</gene>
<accession>A0ABN0ZJT1</accession>
<keyword evidence="3" id="KW-0560">Oxidoreductase</keyword>
<name>A0ABN0ZJT1_9ACTN</name>
<organism evidence="3 4">
    <name type="scientific">Streptomyces olivaceiscleroticus</name>
    <dbReference type="NCBI Taxonomy" id="68245"/>
    <lineage>
        <taxon>Bacteria</taxon>
        <taxon>Bacillati</taxon>
        <taxon>Actinomycetota</taxon>
        <taxon>Actinomycetes</taxon>
        <taxon>Kitasatosporales</taxon>
        <taxon>Streptomycetaceae</taxon>
        <taxon>Streptomyces</taxon>
    </lineage>
</organism>
<dbReference type="EMBL" id="BAAABY010000009">
    <property type="protein sequence ID" value="GAA0449629.1"/>
    <property type="molecule type" value="Genomic_DNA"/>
</dbReference>
<dbReference type="InterPro" id="IPR036188">
    <property type="entry name" value="FAD/NAD-bd_sf"/>
</dbReference>
<dbReference type="Gene3D" id="3.50.50.60">
    <property type="entry name" value="FAD/NAD(P)-binding domain"/>
    <property type="match status" value="2"/>
</dbReference>
<keyword evidence="4" id="KW-1185">Reference proteome</keyword>
<evidence type="ECO:0000313" key="4">
    <source>
        <dbReference type="Proteomes" id="UP001500909"/>
    </source>
</evidence>
<keyword evidence="3" id="KW-0503">Monooxygenase</keyword>
<dbReference type="PANTHER" id="PTHR43422:SF3">
    <property type="entry name" value="THIAMINE THIAZOLE SYNTHASE"/>
    <property type="match status" value="1"/>
</dbReference>
<evidence type="ECO:0000259" key="2">
    <source>
        <dbReference type="Pfam" id="PF00070"/>
    </source>
</evidence>
<dbReference type="InterPro" id="IPR039648">
    <property type="entry name" value="DHPH_N"/>
</dbReference>
<feature type="compositionally biased region" description="Basic and acidic residues" evidence="1">
    <location>
        <begin position="1"/>
        <end position="11"/>
    </location>
</feature>
<comment type="caution">
    <text evidence="3">The sequence shown here is derived from an EMBL/GenBank/DDBJ whole genome shotgun (WGS) entry which is preliminary data.</text>
</comment>